<name>A0A9D4XLF4_PEA</name>
<proteinExistence type="predicted"/>
<keyword evidence="3" id="KW-1185">Reference proteome</keyword>
<dbReference type="AlphaFoldDB" id="A0A9D4XLF4"/>
<feature type="compositionally biased region" description="Basic and acidic residues" evidence="1">
    <location>
        <begin position="157"/>
        <end position="167"/>
    </location>
</feature>
<sequence length="279" mass="30716">MRCKKHLPDISSTVGVCASCLRERLLKIVVESQAQPSHLSVSETKPPSLQPIFPRSASPFVTHRKSDDCRQEVLFQSTPPGDRGLSAACDGAATQSSKRRIRKFWILSDLYRPRPRSSKTDNSSGKSCEPSSSSVSPRSLTWLSVILPVRRQNNRVSDQRRCRELDRGATPVDNFEGRDQSESGTSLESSPYGNKTTAAVTARRSRLCHAGKSLASMALCLSPLVRASPNRNWSNHNHKGFSHELGVGGVQHISTAASFCTNRSKKLVDLGRVAQNHKR</sequence>
<feature type="region of interest" description="Disordered" evidence="1">
    <location>
        <begin position="156"/>
        <end position="194"/>
    </location>
</feature>
<dbReference type="Gramene" id="Psat04G0624300-T1">
    <property type="protein sequence ID" value="KAI5423179.1"/>
    <property type="gene ID" value="KIW84_046243"/>
</dbReference>
<evidence type="ECO:0000313" key="2">
    <source>
        <dbReference type="EMBL" id="KAI5423179.1"/>
    </source>
</evidence>
<protein>
    <submittedName>
        <fullName evidence="2">Uncharacterized protein</fullName>
    </submittedName>
</protein>
<dbReference type="OrthoDB" id="688025at2759"/>
<dbReference type="PANTHER" id="PTHR35486">
    <property type="entry name" value="EXPRESSED PROTEIN"/>
    <property type="match status" value="1"/>
</dbReference>
<dbReference type="PANTHER" id="PTHR35486:SF1">
    <property type="entry name" value="OS02G0689500 PROTEIN"/>
    <property type="match status" value="1"/>
</dbReference>
<evidence type="ECO:0000313" key="3">
    <source>
        <dbReference type="Proteomes" id="UP001058974"/>
    </source>
</evidence>
<organism evidence="2 3">
    <name type="scientific">Pisum sativum</name>
    <name type="common">Garden pea</name>
    <name type="synonym">Lathyrus oleraceus</name>
    <dbReference type="NCBI Taxonomy" id="3888"/>
    <lineage>
        <taxon>Eukaryota</taxon>
        <taxon>Viridiplantae</taxon>
        <taxon>Streptophyta</taxon>
        <taxon>Embryophyta</taxon>
        <taxon>Tracheophyta</taxon>
        <taxon>Spermatophyta</taxon>
        <taxon>Magnoliopsida</taxon>
        <taxon>eudicotyledons</taxon>
        <taxon>Gunneridae</taxon>
        <taxon>Pentapetalae</taxon>
        <taxon>rosids</taxon>
        <taxon>fabids</taxon>
        <taxon>Fabales</taxon>
        <taxon>Fabaceae</taxon>
        <taxon>Papilionoideae</taxon>
        <taxon>50 kb inversion clade</taxon>
        <taxon>NPAAA clade</taxon>
        <taxon>Hologalegina</taxon>
        <taxon>IRL clade</taxon>
        <taxon>Fabeae</taxon>
        <taxon>Lathyrus</taxon>
    </lineage>
</organism>
<reference evidence="2 3" key="1">
    <citation type="journal article" date="2022" name="Nat. Genet.">
        <title>Improved pea reference genome and pan-genome highlight genomic features and evolutionary characteristics.</title>
        <authorList>
            <person name="Yang T."/>
            <person name="Liu R."/>
            <person name="Luo Y."/>
            <person name="Hu S."/>
            <person name="Wang D."/>
            <person name="Wang C."/>
            <person name="Pandey M.K."/>
            <person name="Ge S."/>
            <person name="Xu Q."/>
            <person name="Li N."/>
            <person name="Li G."/>
            <person name="Huang Y."/>
            <person name="Saxena R.K."/>
            <person name="Ji Y."/>
            <person name="Li M."/>
            <person name="Yan X."/>
            <person name="He Y."/>
            <person name="Liu Y."/>
            <person name="Wang X."/>
            <person name="Xiang C."/>
            <person name="Varshney R.K."/>
            <person name="Ding H."/>
            <person name="Gao S."/>
            <person name="Zong X."/>
        </authorList>
    </citation>
    <scope>NUCLEOTIDE SEQUENCE [LARGE SCALE GENOMIC DNA]</scope>
    <source>
        <strain evidence="2 3">cv. Zhongwan 6</strain>
    </source>
</reference>
<comment type="caution">
    <text evidence="2">The sequence shown here is derived from an EMBL/GenBank/DDBJ whole genome shotgun (WGS) entry which is preliminary data.</text>
</comment>
<evidence type="ECO:0000256" key="1">
    <source>
        <dbReference type="SAM" id="MobiDB-lite"/>
    </source>
</evidence>
<feature type="region of interest" description="Disordered" evidence="1">
    <location>
        <begin position="36"/>
        <end position="56"/>
    </location>
</feature>
<dbReference type="Proteomes" id="UP001058974">
    <property type="component" value="Chromosome 4"/>
</dbReference>
<feature type="compositionally biased region" description="Low complexity" evidence="1">
    <location>
        <begin position="123"/>
        <end position="136"/>
    </location>
</feature>
<accession>A0A9D4XLF4</accession>
<feature type="compositionally biased region" description="Polar residues" evidence="1">
    <location>
        <begin position="36"/>
        <end position="47"/>
    </location>
</feature>
<feature type="compositionally biased region" description="Polar residues" evidence="1">
    <location>
        <begin position="182"/>
        <end position="194"/>
    </location>
</feature>
<feature type="region of interest" description="Disordered" evidence="1">
    <location>
        <begin position="114"/>
        <end position="136"/>
    </location>
</feature>
<dbReference type="EMBL" id="JAMSHJ010000004">
    <property type="protein sequence ID" value="KAI5423179.1"/>
    <property type="molecule type" value="Genomic_DNA"/>
</dbReference>
<gene>
    <name evidence="2" type="ORF">KIW84_046243</name>
</gene>